<dbReference type="EMBL" id="JGEA01000032">
    <property type="protein sequence ID" value="EYA13346.1"/>
    <property type="molecule type" value="Genomic_DNA"/>
</dbReference>
<evidence type="ECO:0000313" key="1">
    <source>
        <dbReference type="EMBL" id="EYA13346.1"/>
    </source>
</evidence>
<organism evidence="1 2">
    <name type="scientific">Bacteroides fragilis str. 1007-1-F #10</name>
    <dbReference type="NCBI Taxonomy" id="1339295"/>
    <lineage>
        <taxon>Bacteria</taxon>
        <taxon>Pseudomonadati</taxon>
        <taxon>Bacteroidota</taxon>
        <taxon>Bacteroidia</taxon>
        <taxon>Bacteroidales</taxon>
        <taxon>Bacteroidaceae</taxon>
        <taxon>Bacteroides</taxon>
    </lineage>
</organism>
<protein>
    <submittedName>
        <fullName evidence="1">Uncharacterized protein</fullName>
    </submittedName>
</protein>
<name>A0AAN4MZ12_BACFG</name>
<reference evidence="1 2" key="1">
    <citation type="submission" date="2014-02" db="EMBL/GenBank/DDBJ databases">
        <authorList>
            <person name="Sears C."/>
            <person name="Carroll K."/>
            <person name="Sack B.R."/>
            <person name="Qadri F."/>
            <person name="Myers L.L."/>
            <person name="Chung G.-T."/>
            <person name="Escheverria P."/>
            <person name="Fraser C.M."/>
            <person name="Sadzewicz L."/>
            <person name="Shefchek K.A."/>
            <person name="Tallon L."/>
            <person name="Das S.P."/>
            <person name="Daugherty S."/>
            <person name="Mongodin E.F."/>
        </authorList>
    </citation>
    <scope>NUCLEOTIDE SEQUENCE [LARGE SCALE GENOMIC DNA]</scope>
    <source>
        <strain evidence="1 2">1007-1-F #10</strain>
    </source>
</reference>
<sequence>MLIKGVTGTVIEKTKSEPFHKIKGKVKLSFYYQIECFYLFTTYSYLGKFQKRNIITYFFFLNFIVR</sequence>
<dbReference type="AlphaFoldDB" id="A0AAN4MZ12"/>
<proteinExistence type="predicted"/>
<accession>A0AAN4MZ12</accession>
<evidence type="ECO:0000313" key="2">
    <source>
        <dbReference type="Proteomes" id="UP000022433"/>
    </source>
</evidence>
<comment type="caution">
    <text evidence="1">The sequence shown here is derived from an EMBL/GenBank/DDBJ whole genome shotgun (WGS) entry which is preliminary data.</text>
</comment>
<dbReference type="Proteomes" id="UP000022433">
    <property type="component" value="Unassembled WGS sequence"/>
</dbReference>
<gene>
    <name evidence="1" type="ORF">M104_4007</name>
</gene>